<evidence type="ECO:0000256" key="1">
    <source>
        <dbReference type="SAM" id="SignalP"/>
    </source>
</evidence>
<dbReference type="Proteomes" id="UP000315783">
    <property type="component" value="Unassembled WGS sequence"/>
</dbReference>
<accession>A0A545VGR6</accession>
<keyword evidence="3" id="KW-1185">Reference proteome</keyword>
<dbReference type="STRING" id="43265.A0A545VGR6"/>
<evidence type="ECO:0000313" key="2">
    <source>
        <dbReference type="EMBL" id="TQW00915.1"/>
    </source>
</evidence>
<evidence type="ECO:0008006" key="4">
    <source>
        <dbReference type="Google" id="ProtNLM"/>
    </source>
</evidence>
<evidence type="ECO:0000313" key="3">
    <source>
        <dbReference type="Proteomes" id="UP000315783"/>
    </source>
</evidence>
<gene>
    <name evidence="2" type="ORF">IF1G_00846</name>
</gene>
<protein>
    <recommendedName>
        <fullName evidence="4">Clock-controlled pheromone ccg-4</fullName>
    </recommendedName>
</protein>
<dbReference type="OrthoDB" id="3641074at2759"/>
<feature type="signal peptide" evidence="1">
    <location>
        <begin position="1"/>
        <end position="17"/>
    </location>
</feature>
<name>A0A545VGR6_9HYPO</name>
<comment type="caution">
    <text evidence="2">The sequence shown here is derived from an EMBL/GenBank/DDBJ whole genome shotgun (WGS) entry which is preliminary data.</text>
</comment>
<reference evidence="2 3" key="1">
    <citation type="journal article" date="2019" name="Appl. Microbiol. Biotechnol.">
        <title>Genome sequence of Isaria javanica and comparative genome analysis insights into family S53 peptidase evolution in fungal entomopathogens.</title>
        <authorList>
            <person name="Lin R."/>
            <person name="Zhang X."/>
            <person name="Xin B."/>
            <person name="Zou M."/>
            <person name="Gao Y."/>
            <person name="Qin F."/>
            <person name="Hu Q."/>
            <person name="Xie B."/>
            <person name="Cheng X."/>
        </authorList>
    </citation>
    <scope>NUCLEOTIDE SEQUENCE [LARGE SCALE GENOMIC DNA]</scope>
    <source>
        <strain evidence="2 3">IJ1G</strain>
    </source>
</reference>
<proteinExistence type="predicted"/>
<sequence>MKFQIAAIAALAAGALAAPSPAPSAWSFKSKRAVEAFAEQADAPLTEAEAIAARGADDMGLIASAAYDHLVHLASQGAADPEAFYEMYHIQTGGEGQVQARAEAEKRWCLRPGHKCWKRSVEQQDELAKRWCFRPRQPCWKVKRAAEAILTARQGDDVAEEACADGDEQCSNAKRHLDNLHQAAREIVEVF</sequence>
<keyword evidence="1" id="KW-0732">Signal</keyword>
<organism evidence="2 3">
    <name type="scientific">Cordyceps javanica</name>
    <dbReference type="NCBI Taxonomy" id="43265"/>
    <lineage>
        <taxon>Eukaryota</taxon>
        <taxon>Fungi</taxon>
        <taxon>Dikarya</taxon>
        <taxon>Ascomycota</taxon>
        <taxon>Pezizomycotina</taxon>
        <taxon>Sordariomycetes</taxon>
        <taxon>Hypocreomycetidae</taxon>
        <taxon>Hypocreales</taxon>
        <taxon>Cordycipitaceae</taxon>
        <taxon>Cordyceps</taxon>
    </lineage>
</organism>
<dbReference type="AlphaFoldDB" id="A0A545VGR6"/>
<feature type="chain" id="PRO_5021838130" description="Clock-controlled pheromone ccg-4" evidence="1">
    <location>
        <begin position="18"/>
        <end position="191"/>
    </location>
</feature>
<dbReference type="EMBL" id="SPUK01000001">
    <property type="protein sequence ID" value="TQW00915.1"/>
    <property type="molecule type" value="Genomic_DNA"/>
</dbReference>